<comment type="similarity">
    <text evidence="3 9">Belongs to the acetyltransferase family. EctA subfamily.</text>
</comment>
<dbReference type="Gene3D" id="3.40.630.30">
    <property type="match status" value="1"/>
</dbReference>
<organism evidence="12 13">
    <name type="scientific">Rhodococcus gannanensis</name>
    <dbReference type="NCBI Taxonomy" id="1960308"/>
    <lineage>
        <taxon>Bacteria</taxon>
        <taxon>Bacillati</taxon>
        <taxon>Actinomycetota</taxon>
        <taxon>Actinomycetes</taxon>
        <taxon>Mycobacteriales</taxon>
        <taxon>Nocardiaceae</taxon>
        <taxon>Rhodococcus</taxon>
    </lineage>
</organism>
<comment type="catalytic activity">
    <reaction evidence="8 9">
        <text>L-2,4-diaminobutanoate + acetyl-CoA = (2S)-4-acetamido-2-aminobutanoate + CoA + H(+)</text>
        <dbReference type="Rhea" id="RHEA:16901"/>
        <dbReference type="ChEBI" id="CHEBI:15378"/>
        <dbReference type="ChEBI" id="CHEBI:57287"/>
        <dbReference type="ChEBI" id="CHEBI:57288"/>
        <dbReference type="ChEBI" id="CHEBI:58761"/>
        <dbReference type="ChEBI" id="CHEBI:58929"/>
        <dbReference type="EC" id="2.3.1.178"/>
    </reaction>
</comment>
<reference evidence="13" key="1">
    <citation type="journal article" date="2019" name="Int. J. Syst. Evol. Microbiol.">
        <title>The Global Catalogue of Microorganisms (GCM) 10K type strain sequencing project: providing services to taxonomists for standard genome sequencing and annotation.</title>
        <authorList>
            <consortium name="The Broad Institute Genomics Platform"/>
            <consortium name="The Broad Institute Genome Sequencing Center for Infectious Disease"/>
            <person name="Wu L."/>
            <person name="Ma J."/>
        </authorList>
    </citation>
    <scope>NUCLEOTIDE SEQUENCE [LARGE SCALE GENOMIC DNA]</scope>
    <source>
        <strain evidence="13">DT72</strain>
    </source>
</reference>
<dbReference type="NCBIfam" id="TIGR02406">
    <property type="entry name" value="ectoine_EctA"/>
    <property type="match status" value="1"/>
</dbReference>
<evidence type="ECO:0000256" key="3">
    <source>
        <dbReference type="ARBA" id="ARBA00010712"/>
    </source>
</evidence>
<evidence type="ECO:0000259" key="11">
    <source>
        <dbReference type="PROSITE" id="PS51186"/>
    </source>
</evidence>
<dbReference type="InterPro" id="IPR000182">
    <property type="entry name" value="GNAT_dom"/>
</dbReference>
<dbReference type="Proteomes" id="UP001597286">
    <property type="component" value="Unassembled WGS sequence"/>
</dbReference>
<evidence type="ECO:0000256" key="4">
    <source>
        <dbReference type="ARBA" id="ARBA00012355"/>
    </source>
</evidence>
<comment type="function">
    <text evidence="1 9">Catalyzes the acetylation of L-2,4-diaminobutyrate (DABA) to gamma-N-acetyl-alpha,gamma-diaminobutyric acid (ADABA) with acetyl coenzyme A.</text>
</comment>
<evidence type="ECO:0000256" key="6">
    <source>
        <dbReference type="ARBA" id="ARBA00022679"/>
    </source>
</evidence>
<dbReference type="PROSITE" id="PS51186">
    <property type="entry name" value="GNAT"/>
    <property type="match status" value="1"/>
</dbReference>
<evidence type="ECO:0000256" key="5">
    <source>
        <dbReference type="ARBA" id="ARBA00017935"/>
    </source>
</evidence>
<keyword evidence="7 9" id="KW-0012">Acyltransferase</keyword>
<dbReference type="EC" id="2.3.1.178" evidence="4 9"/>
<accession>A0ABW4P270</accession>
<proteinExistence type="inferred from homology"/>
<feature type="domain" description="N-acetyltransferase" evidence="11">
    <location>
        <begin position="32"/>
        <end position="179"/>
    </location>
</feature>
<evidence type="ECO:0000313" key="13">
    <source>
        <dbReference type="Proteomes" id="UP001597286"/>
    </source>
</evidence>
<dbReference type="CDD" id="cd04301">
    <property type="entry name" value="NAT_SF"/>
    <property type="match status" value="1"/>
</dbReference>
<gene>
    <name evidence="9 12" type="primary">ectA</name>
    <name evidence="12" type="ORF">ACFSJG_02580</name>
</gene>
<comment type="pathway">
    <text evidence="2 9">Amine and polyamine biosynthesis; ectoine biosynthesis; L-ectoine from L-aspartate 4-semialdehyde: step 2/3.</text>
</comment>
<sequence length="193" mass="21147">MPELVDDPVRDRVTSRSTTGVRNTAQLRDDPVFLRRPRLSDAGHMWRIAKDTGVLDVNSSYAYLLWCRDFAATSVVAEIGTTVAGFATGFIRPESPDTLFVWQVAVDSAARGRGVGVSMLDHMLCRATPFAVRFLETTITADNPASLAMFTALANSRGTDIYARPLFSESHFPDGHAAEDLYTVGPIHQNGTR</sequence>
<evidence type="ECO:0000256" key="10">
    <source>
        <dbReference type="SAM" id="MobiDB-lite"/>
    </source>
</evidence>
<dbReference type="SUPFAM" id="SSF55729">
    <property type="entry name" value="Acyl-CoA N-acyltransferases (Nat)"/>
    <property type="match status" value="1"/>
</dbReference>
<name>A0ABW4P270_9NOCA</name>
<dbReference type="InterPro" id="IPR012772">
    <property type="entry name" value="Ectoine_EctA"/>
</dbReference>
<feature type="region of interest" description="Disordered" evidence="10">
    <location>
        <begin position="1"/>
        <end position="20"/>
    </location>
</feature>
<dbReference type="Pfam" id="PF00583">
    <property type="entry name" value="Acetyltransf_1"/>
    <property type="match status" value="1"/>
</dbReference>
<dbReference type="EMBL" id="JBHUFB010000004">
    <property type="protein sequence ID" value="MFD1811090.1"/>
    <property type="molecule type" value="Genomic_DNA"/>
</dbReference>
<evidence type="ECO:0000313" key="12">
    <source>
        <dbReference type="EMBL" id="MFD1811090.1"/>
    </source>
</evidence>
<comment type="caution">
    <text evidence="12">The sequence shown here is derived from an EMBL/GenBank/DDBJ whole genome shotgun (WGS) entry which is preliminary data.</text>
</comment>
<dbReference type="InterPro" id="IPR016181">
    <property type="entry name" value="Acyl_CoA_acyltransferase"/>
</dbReference>
<evidence type="ECO:0000256" key="9">
    <source>
        <dbReference type="RuleBase" id="RU365045"/>
    </source>
</evidence>
<dbReference type="GO" id="GO:0033816">
    <property type="term" value="F:diaminobutyrate acetyltransferase activity"/>
    <property type="evidence" value="ECO:0007669"/>
    <property type="project" value="UniProtKB-EC"/>
</dbReference>
<evidence type="ECO:0000256" key="2">
    <source>
        <dbReference type="ARBA" id="ARBA00004978"/>
    </source>
</evidence>
<protein>
    <recommendedName>
        <fullName evidence="5 9">L-2,4-diaminobutyric acid acetyltransferase</fullName>
        <shortName evidence="9">DABA acetyltransferase</shortName>
        <ecNumber evidence="4 9">2.3.1.178</ecNumber>
    </recommendedName>
</protein>
<evidence type="ECO:0000256" key="1">
    <source>
        <dbReference type="ARBA" id="ARBA00003741"/>
    </source>
</evidence>
<keyword evidence="6 9" id="KW-0808">Transferase</keyword>
<keyword evidence="13" id="KW-1185">Reference proteome</keyword>
<evidence type="ECO:0000256" key="8">
    <source>
        <dbReference type="ARBA" id="ARBA00048924"/>
    </source>
</evidence>
<evidence type="ECO:0000256" key="7">
    <source>
        <dbReference type="ARBA" id="ARBA00023315"/>
    </source>
</evidence>
<dbReference type="RefSeq" id="WP_378483647.1">
    <property type="nucleotide sequence ID" value="NZ_JBHUFB010000004.1"/>
</dbReference>